<dbReference type="EMBL" id="CP033464">
    <property type="protein sequence ID" value="QDX92786.1"/>
    <property type="molecule type" value="Genomic_DNA"/>
</dbReference>
<dbReference type="AlphaFoldDB" id="A0A518V721"/>
<gene>
    <name evidence="2" type="ORF">EEL30_10990</name>
</gene>
<feature type="signal peptide" evidence="1">
    <location>
        <begin position="1"/>
        <end position="31"/>
    </location>
</feature>
<dbReference type="Proteomes" id="UP000319432">
    <property type="component" value="Chromosome"/>
</dbReference>
<reference evidence="2 3" key="1">
    <citation type="submission" date="2018-11" db="EMBL/GenBank/DDBJ databases">
        <title>Phylogenetic determinants of toxin gene distribution in genomes of Brevibacillus laterosporus.</title>
        <authorList>
            <person name="Glare T.R."/>
            <person name="Durrant A."/>
            <person name="Berry C."/>
            <person name="Palma L."/>
            <person name="Ormskirk M."/>
            <person name="Cox M.O."/>
        </authorList>
    </citation>
    <scope>NUCLEOTIDE SEQUENCE [LARGE SCALE GENOMIC DNA]</scope>
    <source>
        <strain evidence="2 3">1821L</strain>
    </source>
</reference>
<name>A0A518V721_BRELA</name>
<protein>
    <submittedName>
        <fullName evidence="2">Uncharacterized protein</fullName>
    </submittedName>
</protein>
<feature type="chain" id="PRO_5022209070" evidence="1">
    <location>
        <begin position="32"/>
        <end position="171"/>
    </location>
</feature>
<accession>A0A518V721</accession>
<dbReference type="OrthoDB" id="2991664at2"/>
<evidence type="ECO:0000313" key="3">
    <source>
        <dbReference type="Proteomes" id="UP000319432"/>
    </source>
</evidence>
<sequence length="171" mass="18953">MMNQKLIKGIAILSTVGFLGTAIAPATSAFAQEKVSQSVSYQTPMSQQEMDKIIKETAKEILETAPRAVVEKGPAQVEAQGFVSLGTKLLKYFGKGYVKRDLPKKIYAKFPDIVKEKMTEDMWIGTWNTYILMGPLEEVKENVTEALEPYVWGWVAKSCGIIAQGIVYAIL</sequence>
<evidence type="ECO:0000256" key="1">
    <source>
        <dbReference type="SAM" id="SignalP"/>
    </source>
</evidence>
<organism evidence="2 3">
    <name type="scientific">Brevibacillus laterosporus</name>
    <name type="common">Bacillus laterosporus</name>
    <dbReference type="NCBI Taxonomy" id="1465"/>
    <lineage>
        <taxon>Bacteria</taxon>
        <taxon>Bacillati</taxon>
        <taxon>Bacillota</taxon>
        <taxon>Bacilli</taxon>
        <taxon>Bacillales</taxon>
        <taxon>Paenibacillaceae</taxon>
        <taxon>Brevibacillus</taxon>
    </lineage>
</organism>
<proteinExistence type="predicted"/>
<keyword evidence="1" id="KW-0732">Signal</keyword>
<keyword evidence="3" id="KW-1185">Reference proteome</keyword>
<evidence type="ECO:0000313" key="2">
    <source>
        <dbReference type="EMBL" id="QDX92786.1"/>
    </source>
</evidence>